<comment type="subcellular location">
    <subcellularLocation>
        <location evidence="2">Mitochondrion inner membrane</location>
        <topology evidence="2">Peripheral membrane protein</topology>
        <orientation evidence="2">Matrix side</orientation>
    </subcellularLocation>
</comment>
<keyword evidence="2" id="KW-0472">Membrane</keyword>
<comment type="subunit">
    <text evidence="2">Complex I is composed of 45 different subunits.</text>
</comment>
<comment type="function">
    <text evidence="2">Accessory subunit of the mitochondrial membrane respiratory chain NADH dehydrogenase (Complex I), that is believed not to be involved in catalysis. Complex I functions in the transfer of electrons from NADH to the respiratory chain. The immediate electron acceptor for the enzyme is believed to be ubiquinone.</text>
</comment>
<evidence type="ECO:0000313" key="3">
    <source>
        <dbReference type="Proteomes" id="UP000887565"/>
    </source>
</evidence>
<proteinExistence type="inferred from homology"/>
<dbReference type="PANTHER" id="PTHR12910">
    <property type="entry name" value="NADH-UBIQUINONE OXIDOREDUCTASE SUBUNIT B17.2"/>
    <property type="match status" value="1"/>
</dbReference>
<dbReference type="OMA" id="WHGWIHH"/>
<reference evidence="4" key="1">
    <citation type="submission" date="2022-11" db="UniProtKB">
        <authorList>
            <consortium name="WormBaseParasite"/>
        </authorList>
    </citation>
    <scope>IDENTIFICATION</scope>
</reference>
<evidence type="ECO:0000256" key="2">
    <source>
        <dbReference type="RuleBase" id="RU363103"/>
    </source>
</evidence>
<evidence type="ECO:0000256" key="1">
    <source>
        <dbReference type="ARBA" id="ARBA00007355"/>
    </source>
</evidence>
<dbReference type="GO" id="GO:0045271">
    <property type="term" value="C:respiratory chain complex I"/>
    <property type="evidence" value="ECO:0007669"/>
    <property type="project" value="InterPro"/>
</dbReference>
<dbReference type="AlphaFoldDB" id="A0A915K096"/>
<dbReference type="InterPro" id="IPR007763">
    <property type="entry name" value="NDUFA12"/>
</dbReference>
<accession>A0A915K096</accession>
<protein>
    <recommendedName>
        <fullName evidence="2">NADH dehydrogenase [ubiquinone] 1 alpha subcomplex subunit 12</fullName>
    </recommendedName>
</protein>
<organism evidence="3 4">
    <name type="scientific">Romanomermis culicivorax</name>
    <name type="common">Nematode worm</name>
    <dbReference type="NCBI Taxonomy" id="13658"/>
    <lineage>
        <taxon>Eukaryota</taxon>
        <taxon>Metazoa</taxon>
        <taxon>Ecdysozoa</taxon>
        <taxon>Nematoda</taxon>
        <taxon>Enoplea</taxon>
        <taxon>Dorylaimia</taxon>
        <taxon>Mermithida</taxon>
        <taxon>Mermithoidea</taxon>
        <taxon>Mermithidae</taxon>
        <taxon>Romanomermis</taxon>
    </lineage>
</organism>
<keyword evidence="3" id="KW-1185">Reference proteome</keyword>
<dbReference type="PANTHER" id="PTHR12910:SF2">
    <property type="entry name" value="NADH DEHYDROGENASE [UBIQUINONE] 1 ALPHA SUBCOMPLEX SUBUNIT 12"/>
    <property type="match status" value="1"/>
</dbReference>
<dbReference type="GO" id="GO:0006979">
    <property type="term" value="P:response to oxidative stress"/>
    <property type="evidence" value="ECO:0007669"/>
    <property type="project" value="TreeGrafter"/>
</dbReference>
<dbReference type="GO" id="GO:0005743">
    <property type="term" value="C:mitochondrial inner membrane"/>
    <property type="evidence" value="ECO:0007669"/>
    <property type="project" value="UniProtKB-SubCell"/>
</dbReference>
<keyword evidence="2" id="KW-0496">Mitochondrion</keyword>
<comment type="similarity">
    <text evidence="1 2">Belongs to the complex I NDUFA12 subunit family.</text>
</comment>
<keyword evidence="2" id="KW-0249">Electron transport</keyword>
<name>A0A915K096_ROMCU</name>
<keyword evidence="2" id="KW-0679">Respiratory chain</keyword>
<dbReference type="Proteomes" id="UP000887565">
    <property type="component" value="Unplaced"/>
</dbReference>
<dbReference type="WBParaSite" id="nRc.2.0.1.t31630-RA">
    <property type="protein sequence ID" value="nRc.2.0.1.t31630-RA"/>
    <property type="gene ID" value="nRc.2.0.1.g31630"/>
</dbReference>
<evidence type="ECO:0000313" key="4">
    <source>
        <dbReference type="WBParaSite" id="nRc.2.0.1.t31630-RA"/>
    </source>
</evidence>
<keyword evidence="2" id="KW-0813">Transport</keyword>
<keyword evidence="2" id="KW-0999">Mitochondrion inner membrane</keyword>
<sequence>MANKPPPMTVIKFFGIDKLMGAYRIMKQHGGIWGSILQLYRTDKYKEGTLVGVDKFGNKYFENNIYTYPKNRWVDFSKRVWLDYDASQIPPEWHRWLHHSTDTPPSKVEPVRRDWMLEHQENRSGFAEQYTPYSTTKTKIEMWTPPEKK</sequence>
<dbReference type="Pfam" id="PF05071">
    <property type="entry name" value="NDUFA12"/>
    <property type="match status" value="1"/>
</dbReference>